<proteinExistence type="inferred from homology"/>
<evidence type="ECO:0000313" key="6">
    <source>
        <dbReference type="Proteomes" id="UP000187822"/>
    </source>
</evidence>
<dbReference type="OrthoDB" id="30795at2157"/>
<keyword evidence="6" id="KW-1185">Reference proteome</keyword>
<dbReference type="RefSeq" id="WP_077076381.1">
    <property type="nucleotide sequence ID" value="NZ_LT671858.1"/>
</dbReference>
<protein>
    <submittedName>
        <fullName evidence="4">TrmB family transcriptional regulator</fullName>
    </submittedName>
</protein>
<organism evidence="4 7">
    <name type="scientific">Cuniculiplasma divulgatum</name>
    <dbReference type="NCBI Taxonomy" id="1673428"/>
    <lineage>
        <taxon>Archaea</taxon>
        <taxon>Methanobacteriati</taxon>
        <taxon>Thermoplasmatota</taxon>
        <taxon>Thermoplasmata</taxon>
        <taxon>Thermoplasmatales</taxon>
        <taxon>Cuniculiplasmataceae</taxon>
        <taxon>Cuniculiplasma</taxon>
    </lineage>
</organism>
<dbReference type="Proteomes" id="UP000187822">
    <property type="component" value="Chromosome I"/>
</dbReference>
<dbReference type="KEGG" id="cdiv:CPM_1243"/>
<dbReference type="GeneID" id="41588492"/>
<accession>A0A1N5V7X4</accession>
<dbReference type="AlphaFoldDB" id="A0A1N5V7X4"/>
<dbReference type="Pfam" id="PF11495">
    <property type="entry name" value="Regulator_TrmB"/>
    <property type="match status" value="1"/>
</dbReference>
<dbReference type="InterPro" id="IPR036388">
    <property type="entry name" value="WH-like_DNA-bd_sf"/>
</dbReference>
<dbReference type="Pfam" id="PF01978">
    <property type="entry name" value="TrmB"/>
    <property type="match status" value="1"/>
</dbReference>
<dbReference type="PANTHER" id="PTHR34293">
    <property type="entry name" value="HTH-TYPE TRANSCRIPTIONAL REGULATOR TRMBL2"/>
    <property type="match status" value="1"/>
</dbReference>
<feature type="domain" description="Transcription regulator TrmB C-terminal" evidence="3">
    <location>
        <begin position="117"/>
        <end position="350"/>
    </location>
</feature>
<feature type="domain" description="Transcription regulator TrmB N-terminal" evidence="2">
    <location>
        <begin position="15"/>
        <end position="82"/>
    </location>
</feature>
<dbReference type="EMBL" id="LT671858">
    <property type="protein sequence ID" value="SIM68307.1"/>
    <property type="molecule type" value="Genomic_DNA"/>
</dbReference>
<reference evidence="6" key="3">
    <citation type="submission" date="2016-06" db="EMBL/GenBank/DDBJ databases">
        <authorList>
            <person name="Toshchakov V.S."/>
        </authorList>
    </citation>
    <scope>NUCLEOTIDE SEQUENCE [LARGE SCALE GENOMIC DNA]</scope>
    <source>
        <strain>PM4 (JCM 30641</strain>
        <strain evidence="6">\VKM B-2940)</strain>
    </source>
</reference>
<dbReference type="SUPFAM" id="SSF56024">
    <property type="entry name" value="Phospholipase D/nuclease"/>
    <property type="match status" value="1"/>
</dbReference>
<comment type="similarity">
    <text evidence="1">Belongs to the transcriptional regulator TrmB family.</text>
</comment>
<evidence type="ECO:0000313" key="4">
    <source>
        <dbReference type="EMBL" id="SIM68307.1"/>
    </source>
</evidence>
<dbReference type="EMBL" id="LT719092">
    <property type="protein sequence ID" value="SJK85046.1"/>
    <property type="molecule type" value="Genomic_DNA"/>
</dbReference>
<dbReference type="SUPFAM" id="SSF46785">
    <property type="entry name" value="Winged helix' DNA-binding domain"/>
    <property type="match status" value="1"/>
</dbReference>
<evidence type="ECO:0000259" key="3">
    <source>
        <dbReference type="Pfam" id="PF11495"/>
    </source>
</evidence>
<dbReference type="InterPro" id="IPR002831">
    <property type="entry name" value="Tscrpt_reg_TrmB_N"/>
</dbReference>
<evidence type="ECO:0000256" key="1">
    <source>
        <dbReference type="ARBA" id="ARBA00007287"/>
    </source>
</evidence>
<dbReference type="PANTHER" id="PTHR34293:SF1">
    <property type="entry name" value="HTH-TYPE TRANSCRIPTIONAL REGULATOR TRMBL2"/>
    <property type="match status" value="1"/>
</dbReference>
<dbReference type="Gene3D" id="1.10.10.10">
    <property type="entry name" value="Winged helix-like DNA-binding domain superfamily/Winged helix DNA-binding domain"/>
    <property type="match status" value="1"/>
</dbReference>
<dbReference type="STRING" id="1673428.CPM_1243"/>
<dbReference type="InterPro" id="IPR036390">
    <property type="entry name" value="WH_DNA-bd_sf"/>
</dbReference>
<evidence type="ECO:0000259" key="2">
    <source>
        <dbReference type="Pfam" id="PF01978"/>
    </source>
</evidence>
<dbReference type="Proteomes" id="UP000195607">
    <property type="component" value="Chromosome I"/>
</dbReference>
<gene>
    <name evidence="5" type="ORF">CPM_1243</name>
    <name evidence="4" type="ORF">CSP5_1241</name>
</gene>
<evidence type="ECO:0000313" key="7">
    <source>
        <dbReference type="Proteomes" id="UP000195607"/>
    </source>
</evidence>
<evidence type="ECO:0000313" key="5">
    <source>
        <dbReference type="EMBL" id="SJK85046.1"/>
    </source>
</evidence>
<sequence length="352" mass="40609">MKNSKPSHETVIEILQDMGMTELEANVYSFIFKNGGATSRDILRALDLRQPQLYDITSGLERKGFVNVIVGRPQRYEAINPEIIYENREENLKQMRGTFLDWVKKNAPAGYKGEPEIFISRNINGFLSNTLDIIKKANQYIFIHTTLSYLVNFLDYLEEKSRRGVRVFLLLFDDGYEEGFFDEIMKKNIFSNVRYKRIGKFFAVISDESYSAFMPRNILLGARSEQYGYIFKDDDMTWFLIHNFFSGWFSSSVIDERMPEIPAEYDNQRIAITDIISLKNKGVNKIEVTIDGEYRKNGVPVILKGLVSNININEDVVNFTMKGNDGKEISIGGFDSKIEDVIAHRITIENIK</sequence>
<reference evidence="5" key="2">
    <citation type="submission" date="2016-06" db="EMBL/GenBank/DDBJ databases">
        <authorList>
            <person name="Olsen C.W."/>
            <person name="Carey S."/>
            <person name="Hinshaw L."/>
            <person name="Karasin A.I."/>
        </authorList>
    </citation>
    <scope>NUCLEOTIDE SEQUENCE [LARGE SCALE GENOMIC DNA]</scope>
    <source>
        <strain evidence="5">PM4</strain>
    </source>
</reference>
<reference evidence="4 7" key="1">
    <citation type="submission" date="2016-04" db="EMBL/GenBank/DDBJ databases">
        <authorList>
            <person name="Evans L.H."/>
            <person name="Alamgir A."/>
            <person name="Owens N."/>
            <person name="Weber N.D."/>
            <person name="Virtaneva K."/>
            <person name="Barbian K."/>
            <person name="Babar A."/>
            <person name="Rosenke K."/>
        </authorList>
    </citation>
    <scope>NUCLEOTIDE SEQUENCE [LARGE SCALE GENOMIC DNA]</scope>
    <source>
        <strain evidence="4">S5</strain>
        <strain evidence="7">S5(T) (JCM 30642 \VKM B-2941)</strain>
    </source>
</reference>
<dbReference type="InterPro" id="IPR051797">
    <property type="entry name" value="TrmB-like"/>
</dbReference>
<dbReference type="InterPro" id="IPR021586">
    <property type="entry name" value="Tscrpt_reg_TrmB_C"/>
</dbReference>
<dbReference type="SUPFAM" id="SSF159071">
    <property type="entry name" value="TrmB C-terminal domain-like"/>
    <property type="match status" value="1"/>
</dbReference>
<name>A0A1N5V7X4_9ARCH</name>